<organism evidence="1">
    <name type="scientific">Sinomonas puerhi</name>
    <dbReference type="NCBI Taxonomy" id="3238584"/>
    <lineage>
        <taxon>Bacteria</taxon>
        <taxon>Bacillati</taxon>
        <taxon>Actinomycetota</taxon>
        <taxon>Actinomycetes</taxon>
        <taxon>Micrococcales</taxon>
        <taxon>Micrococcaceae</taxon>
        <taxon>Sinomonas</taxon>
    </lineage>
</organism>
<gene>
    <name evidence="1" type="ORF">AB5L97_07705</name>
</gene>
<accession>A0AB39L6T1</accession>
<name>A0AB39L6T1_9MICC</name>
<dbReference type="Pfam" id="PF04978">
    <property type="entry name" value="MST"/>
    <property type="match status" value="1"/>
</dbReference>
<dbReference type="InterPro" id="IPR034660">
    <property type="entry name" value="DinB/YfiT-like"/>
</dbReference>
<dbReference type="AlphaFoldDB" id="A0AB39L6T1"/>
<dbReference type="InterPro" id="IPR007061">
    <property type="entry name" value="MST-like"/>
</dbReference>
<evidence type="ECO:0000313" key="1">
    <source>
        <dbReference type="EMBL" id="XDP46867.1"/>
    </source>
</evidence>
<dbReference type="KEGG" id="spue:AB5L97_07705"/>
<proteinExistence type="predicted"/>
<reference evidence="1" key="1">
    <citation type="submission" date="2024-07" db="EMBL/GenBank/DDBJ databases">
        <authorList>
            <person name="fu j."/>
        </authorList>
    </citation>
    <scope>NUCLEOTIDE SEQUENCE</scope>
    <source>
        <strain evidence="1">P10A9</strain>
    </source>
</reference>
<dbReference type="RefSeq" id="WP_369047081.1">
    <property type="nucleotide sequence ID" value="NZ_CP163302.1"/>
</dbReference>
<dbReference type="SUPFAM" id="SSF109854">
    <property type="entry name" value="DinB/YfiT-like putative metalloenzymes"/>
    <property type="match status" value="1"/>
</dbReference>
<sequence length="194" mass="21515">MTGPSDPKDALRRYLQSTRDALVWKLEGLSERDLRLPRTPTGTSLLGIVKHAANVEIGYFGDVFGRSWPSPEERVSDEETDADPQADWYATENETAEGIVDLYRRVWAFADATVDTLPLDTVGCVPWWPEERAQVTLGQVMVHVLSDLARHAGHADILRESIDGAAGLRAGTGNLPSLDWPAYVQKLTELANRF</sequence>
<dbReference type="Gene3D" id="1.20.120.450">
    <property type="entry name" value="dinb family like domain"/>
    <property type="match status" value="1"/>
</dbReference>
<protein>
    <submittedName>
        <fullName evidence="1">DinB family protein</fullName>
    </submittedName>
</protein>
<dbReference type="EMBL" id="CP163302">
    <property type="protein sequence ID" value="XDP46867.1"/>
    <property type="molecule type" value="Genomic_DNA"/>
</dbReference>